<dbReference type="AlphaFoldDB" id="A0A179HCI8"/>
<dbReference type="EMBL" id="LSBH01000001">
    <property type="protein sequence ID" value="OAQ87251.1"/>
    <property type="molecule type" value="Genomic_DNA"/>
</dbReference>
<gene>
    <name evidence="2" type="ORF">VFPBJ_01291</name>
</gene>
<name>A0A179HCI8_PURLI</name>
<comment type="caution">
    <text evidence="2">The sequence shown here is derived from an EMBL/GenBank/DDBJ whole genome shotgun (WGS) entry which is preliminary data.</text>
</comment>
<reference evidence="2 3" key="1">
    <citation type="submission" date="2016-01" db="EMBL/GenBank/DDBJ databases">
        <title>Biosynthesis of antibiotic leucinostatins and their inhibition on Phytophthora in bio-control Purpureocillium lilacinum.</title>
        <authorList>
            <person name="Wang G."/>
            <person name="Liu Z."/>
            <person name="Lin R."/>
            <person name="Li E."/>
            <person name="Mao Z."/>
            <person name="Ling J."/>
            <person name="Yin W."/>
            <person name="Xie B."/>
        </authorList>
    </citation>
    <scope>NUCLEOTIDE SEQUENCE [LARGE SCALE GENOMIC DNA]</scope>
    <source>
        <strain evidence="2">PLBJ-1</strain>
    </source>
</reference>
<organism evidence="2 3">
    <name type="scientific">Purpureocillium lilacinum</name>
    <name type="common">Paecilomyces lilacinus</name>
    <dbReference type="NCBI Taxonomy" id="33203"/>
    <lineage>
        <taxon>Eukaryota</taxon>
        <taxon>Fungi</taxon>
        <taxon>Dikarya</taxon>
        <taxon>Ascomycota</taxon>
        <taxon>Pezizomycotina</taxon>
        <taxon>Sordariomycetes</taxon>
        <taxon>Hypocreomycetidae</taxon>
        <taxon>Hypocreales</taxon>
        <taxon>Ophiocordycipitaceae</taxon>
        <taxon>Purpureocillium</taxon>
    </lineage>
</organism>
<evidence type="ECO:0000313" key="3">
    <source>
        <dbReference type="Proteomes" id="UP000078240"/>
    </source>
</evidence>
<evidence type="ECO:0000313" key="2">
    <source>
        <dbReference type="EMBL" id="OAQ87251.1"/>
    </source>
</evidence>
<evidence type="ECO:0000256" key="1">
    <source>
        <dbReference type="SAM" id="MobiDB-lite"/>
    </source>
</evidence>
<sequence>MEVSVCSANNEMGFPLMKRSVSARMGSWPATATQRRRDPRLNAEPQSHCLTRVARMRPWQASSNPLQSPAAAPCHGIRTR</sequence>
<dbReference type="Proteomes" id="UP000078240">
    <property type="component" value="Unassembled WGS sequence"/>
</dbReference>
<feature type="region of interest" description="Disordered" evidence="1">
    <location>
        <begin position="58"/>
        <end position="80"/>
    </location>
</feature>
<proteinExistence type="predicted"/>
<protein>
    <submittedName>
        <fullName evidence="2">Uncharacterized protein</fullName>
    </submittedName>
</protein>
<accession>A0A179HCI8</accession>
<feature type="region of interest" description="Disordered" evidence="1">
    <location>
        <begin position="23"/>
        <end position="46"/>
    </location>
</feature>